<dbReference type="OrthoDB" id="6086925at2759"/>
<dbReference type="InterPro" id="IPR051077">
    <property type="entry name" value="Ca-dependent_lectin"/>
</dbReference>
<feature type="chain" id="PRO_5012507867" description="Chitin-binding type-4 domain-containing protein" evidence="2">
    <location>
        <begin position="17"/>
        <end position="288"/>
    </location>
</feature>
<accession>A0A1X7UH27</accession>
<evidence type="ECO:0000256" key="2">
    <source>
        <dbReference type="SAM" id="SignalP"/>
    </source>
</evidence>
<protein>
    <recommendedName>
        <fullName evidence="5">Chitin-binding type-4 domain-containing protein</fullName>
    </recommendedName>
</protein>
<dbReference type="EnsemblMetazoa" id="XM_019998882.1">
    <property type="protein sequence ID" value="XP_019854441.1"/>
    <property type="gene ID" value="LOC100636962"/>
</dbReference>
<dbReference type="PANTHER" id="PTHR24024:SF18">
    <property type="entry name" value="SHORT-CHAIN COLLAGEN C4-LIKE"/>
    <property type="match status" value="1"/>
</dbReference>
<dbReference type="KEGG" id="aqu:100636962"/>
<proteinExistence type="predicted"/>
<name>A0A1X7UH27_AMPQE</name>
<evidence type="ECO:0000313" key="4">
    <source>
        <dbReference type="Proteomes" id="UP000007879"/>
    </source>
</evidence>
<gene>
    <name evidence="3" type="primary">100636962</name>
</gene>
<dbReference type="EnsemblMetazoa" id="Aqu2.1.26768_001">
    <property type="protein sequence ID" value="Aqu2.1.26768_001"/>
    <property type="gene ID" value="Aqu2.1.26768"/>
</dbReference>
<feature type="compositionally biased region" description="Basic and acidic residues" evidence="1">
    <location>
        <begin position="55"/>
        <end position="70"/>
    </location>
</feature>
<feature type="signal peptide" evidence="2">
    <location>
        <begin position="1"/>
        <end position="16"/>
    </location>
</feature>
<dbReference type="Proteomes" id="UP000007879">
    <property type="component" value="Unassembled WGS sequence"/>
</dbReference>
<evidence type="ECO:0000313" key="3">
    <source>
        <dbReference type="EnsemblMetazoa" id="Aqu2.1.26768_001"/>
    </source>
</evidence>
<keyword evidence="4" id="KW-1185">Reference proteome</keyword>
<reference evidence="3" key="2">
    <citation type="submission" date="2017-05" db="UniProtKB">
        <authorList>
            <consortium name="EnsemblMetazoa"/>
        </authorList>
    </citation>
    <scope>IDENTIFICATION</scope>
</reference>
<dbReference type="GO" id="GO:0005615">
    <property type="term" value="C:extracellular space"/>
    <property type="evidence" value="ECO:0007669"/>
    <property type="project" value="TreeGrafter"/>
</dbReference>
<feature type="region of interest" description="Disordered" evidence="1">
    <location>
        <begin position="32"/>
        <end position="70"/>
    </location>
</feature>
<dbReference type="InParanoid" id="A0A1X7UH27"/>
<evidence type="ECO:0000256" key="1">
    <source>
        <dbReference type="SAM" id="MobiDB-lite"/>
    </source>
</evidence>
<dbReference type="PANTHER" id="PTHR24024">
    <property type="entry name" value="PULMONARY SURFACTANT-ASSOCIATED PROTEIN A"/>
    <property type="match status" value="1"/>
</dbReference>
<sequence>MKNILLLAFLVLLVESINCRIATDESTDIIPDNGNTEEISDGKQFDGETQINNDNDFKGDETDTEPTKQDVGLKAEATQADGDKEVAEQSIQLKIGQGKKFTITLSPDSGSGVVYTRWGRTHCRSGAELVYAGYTGGSGFNQHGGGANLLCMPTSGVGHLSHQNPGHYSFMYGTEYESHNRIWRNHDWNVPCAVCYVPDKSTKMQLPGRITCPDSWTQEYRGYLMADHRGHPHNRVFECIDEAGEKIHGSNRNTNGALLYFVTPVCNRGMPCGPYNANIAITCSVCTR</sequence>
<dbReference type="AlphaFoldDB" id="A0A1X7UH27"/>
<organism evidence="3">
    <name type="scientific">Amphimedon queenslandica</name>
    <name type="common">Sponge</name>
    <dbReference type="NCBI Taxonomy" id="400682"/>
    <lineage>
        <taxon>Eukaryota</taxon>
        <taxon>Metazoa</taxon>
        <taxon>Porifera</taxon>
        <taxon>Demospongiae</taxon>
        <taxon>Heteroscleromorpha</taxon>
        <taxon>Haplosclerida</taxon>
        <taxon>Niphatidae</taxon>
        <taxon>Amphimedon</taxon>
    </lineage>
</organism>
<evidence type="ECO:0008006" key="5">
    <source>
        <dbReference type="Google" id="ProtNLM"/>
    </source>
</evidence>
<keyword evidence="2" id="KW-0732">Signal</keyword>
<reference evidence="4" key="1">
    <citation type="journal article" date="2010" name="Nature">
        <title>The Amphimedon queenslandica genome and the evolution of animal complexity.</title>
        <authorList>
            <person name="Srivastava M."/>
            <person name="Simakov O."/>
            <person name="Chapman J."/>
            <person name="Fahey B."/>
            <person name="Gauthier M.E."/>
            <person name="Mitros T."/>
            <person name="Richards G.S."/>
            <person name="Conaco C."/>
            <person name="Dacre M."/>
            <person name="Hellsten U."/>
            <person name="Larroux C."/>
            <person name="Putnam N.H."/>
            <person name="Stanke M."/>
            <person name="Adamska M."/>
            <person name="Darling A."/>
            <person name="Degnan S.M."/>
            <person name="Oakley T.H."/>
            <person name="Plachetzki D.C."/>
            <person name="Zhai Y."/>
            <person name="Adamski M."/>
            <person name="Calcino A."/>
            <person name="Cummins S.F."/>
            <person name="Goodstein D.M."/>
            <person name="Harris C."/>
            <person name="Jackson D.J."/>
            <person name="Leys S.P."/>
            <person name="Shu S."/>
            <person name="Woodcroft B.J."/>
            <person name="Vervoort M."/>
            <person name="Kosik K.S."/>
            <person name="Manning G."/>
            <person name="Degnan B.M."/>
            <person name="Rokhsar D.S."/>
        </authorList>
    </citation>
    <scope>NUCLEOTIDE SEQUENCE [LARGE SCALE GENOMIC DNA]</scope>
</reference>